<keyword evidence="3 10" id="KW-0808">Transferase</keyword>
<evidence type="ECO:0000256" key="12">
    <source>
        <dbReference type="RuleBase" id="RU004253"/>
    </source>
</evidence>
<comment type="function">
    <text evidence="1 10">Condenses 4-methyl-5-(beta-hydroxyethyl)thiazole monophosphate (THZ-P) and 2-methyl-4-amino-5-hydroxymethyl pyrimidine pyrophosphate (HMP-PP) to form thiamine monophosphate (TMP).</text>
</comment>
<feature type="domain" description="Thiamine phosphate synthase/TenI" evidence="13">
    <location>
        <begin position="8"/>
        <end position="189"/>
    </location>
</feature>
<evidence type="ECO:0000256" key="2">
    <source>
        <dbReference type="ARBA" id="ARBA00005165"/>
    </source>
</evidence>
<feature type="binding site" evidence="10">
    <location>
        <position position="70"/>
    </location>
    <ligand>
        <name>4-amino-2-methyl-5-(diphosphooxymethyl)pyrimidine</name>
        <dbReference type="ChEBI" id="CHEBI:57841"/>
    </ligand>
</feature>
<dbReference type="InterPro" id="IPR036206">
    <property type="entry name" value="ThiamineP_synth_sf"/>
</dbReference>
<evidence type="ECO:0000256" key="6">
    <source>
        <dbReference type="ARBA" id="ARBA00022977"/>
    </source>
</evidence>
<reference evidence="14 15" key="1">
    <citation type="submission" date="2016-08" db="EMBL/GenBank/DDBJ databases">
        <authorList>
            <person name="Seilhamer J.J."/>
        </authorList>
    </citation>
    <scope>NUCLEOTIDE SEQUENCE [LARGE SCALE GENOMIC DNA]</scope>
    <source>
        <strain evidence="14">M3/6</strain>
    </source>
</reference>
<evidence type="ECO:0000256" key="3">
    <source>
        <dbReference type="ARBA" id="ARBA00022679"/>
    </source>
</evidence>
<sequence length="237" mass="25886">MKNFDLSLYLVTDRLLSLGRPLEYVVEEAVKGGVTMVQLREKDCSSKEFYRQAITIKACLKPYNIPLIINDRLDIALACEAEGLHIGQYDLPYEVARKILGKNKIIGLSVENVQDVLEANKLDIDYIGISPVFSTPTKTDTAKELGLTGVREISLLSKHPSVGIGGINNSNARDIIQAGADGIAVVSAIMSAADPRLAASQLSDIVHQSKLKVNFLRNEGRGKLDCTMPSDDRKSTE</sequence>
<keyword evidence="4 10" id="KW-0479">Metal-binding</keyword>
<dbReference type="PANTHER" id="PTHR20857">
    <property type="entry name" value="THIAMINE-PHOSPHATE PYROPHOSPHORYLASE"/>
    <property type="match status" value="1"/>
</dbReference>
<dbReference type="InterPro" id="IPR022998">
    <property type="entry name" value="ThiamineP_synth_TenI"/>
</dbReference>
<accession>A0A1R3SWD0</accession>
<organism evidence="14 15">
    <name type="scientific">Proteiniphilum saccharofermentans</name>
    <dbReference type="NCBI Taxonomy" id="1642647"/>
    <lineage>
        <taxon>Bacteria</taxon>
        <taxon>Pseudomonadati</taxon>
        <taxon>Bacteroidota</taxon>
        <taxon>Bacteroidia</taxon>
        <taxon>Bacteroidales</taxon>
        <taxon>Dysgonomonadaceae</taxon>
        <taxon>Proteiniphilum</taxon>
    </lineage>
</organism>
<dbReference type="Pfam" id="PF02581">
    <property type="entry name" value="TMP-TENI"/>
    <property type="match status" value="1"/>
</dbReference>
<feature type="binding site" evidence="10">
    <location>
        <begin position="38"/>
        <end position="42"/>
    </location>
    <ligand>
        <name>4-amino-2-methyl-5-(diphosphooxymethyl)pyrimidine</name>
        <dbReference type="ChEBI" id="CHEBI:57841"/>
    </ligand>
</feature>
<feature type="binding site" evidence="10">
    <location>
        <begin position="186"/>
        <end position="187"/>
    </location>
    <ligand>
        <name>2-[(2R,5Z)-2-carboxy-4-methylthiazol-5(2H)-ylidene]ethyl phosphate</name>
        <dbReference type="ChEBI" id="CHEBI:62899"/>
    </ligand>
</feature>
<dbReference type="GO" id="GO:0009229">
    <property type="term" value="P:thiamine diphosphate biosynthetic process"/>
    <property type="evidence" value="ECO:0007669"/>
    <property type="project" value="UniProtKB-UniRule"/>
</dbReference>
<evidence type="ECO:0000256" key="4">
    <source>
        <dbReference type="ARBA" id="ARBA00022723"/>
    </source>
</evidence>
<dbReference type="UniPathway" id="UPA00060">
    <property type="reaction ID" value="UER00141"/>
</dbReference>
<dbReference type="NCBIfam" id="TIGR00693">
    <property type="entry name" value="thiE"/>
    <property type="match status" value="1"/>
</dbReference>
<feature type="binding site" evidence="10">
    <location>
        <begin position="135"/>
        <end position="137"/>
    </location>
    <ligand>
        <name>2-[(2R,5Z)-2-carboxy-4-methylthiazol-5(2H)-ylidene]ethyl phosphate</name>
        <dbReference type="ChEBI" id="CHEBI:62899"/>
    </ligand>
</feature>
<evidence type="ECO:0000256" key="11">
    <source>
        <dbReference type="RuleBase" id="RU003826"/>
    </source>
</evidence>
<comment type="catalytic activity">
    <reaction evidence="7 10 11">
        <text>4-methyl-5-(2-phosphooxyethyl)-thiazole + 4-amino-2-methyl-5-(diphosphooxymethyl)pyrimidine + H(+) = thiamine phosphate + diphosphate</text>
        <dbReference type="Rhea" id="RHEA:22328"/>
        <dbReference type="ChEBI" id="CHEBI:15378"/>
        <dbReference type="ChEBI" id="CHEBI:33019"/>
        <dbReference type="ChEBI" id="CHEBI:37575"/>
        <dbReference type="ChEBI" id="CHEBI:57841"/>
        <dbReference type="ChEBI" id="CHEBI:58296"/>
        <dbReference type="EC" id="2.5.1.3"/>
    </reaction>
</comment>
<dbReference type="InterPro" id="IPR034291">
    <property type="entry name" value="TMP_synthase"/>
</dbReference>
<evidence type="ECO:0000259" key="13">
    <source>
        <dbReference type="Pfam" id="PF02581"/>
    </source>
</evidence>
<dbReference type="InterPro" id="IPR013785">
    <property type="entry name" value="Aldolase_TIM"/>
</dbReference>
<proteinExistence type="inferred from homology"/>
<comment type="similarity">
    <text evidence="10 11">Belongs to the thiamine-phosphate synthase family.</text>
</comment>
<keyword evidence="6 10" id="KW-0784">Thiamine biosynthesis</keyword>
<feature type="binding site" evidence="10">
    <location>
        <position position="71"/>
    </location>
    <ligand>
        <name>Mg(2+)</name>
        <dbReference type="ChEBI" id="CHEBI:18420"/>
    </ligand>
</feature>
<feature type="binding site" evidence="10">
    <location>
        <position position="109"/>
    </location>
    <ligand>
        <name>4-amino-2-methyl-5-(diphosphooxymethyl)pyrimidine</name>
        <dbReference type="ChEBI" id="CHEBI:57841"/>
    </ligand>
</feature>
<dbReference type="RefSeq" id="WP_232001395.1">
    <property type="nucleotide sequence ID" value="NZ_LT605205.1"/>
</dbReference>
<feature type="binding site" evidence="10">
    <location>
        <position position="138"/>
    </location>
    <ligand>
        <name>4-amino-2-methyl-5-(diphosphooxymethyl)pyrimidine</name>
        <dbReference type="ChEBI" id="CHEBI:57841"/>
    </ligand>
</feature>
<feature type="binding site" evidence="10">
    <location>
        <position position="90"/>
    </location>
    <ligand>
        <name>Mg(2+)</name>
        <dbReference type="ChEBI" id="CHEBI:18420"/>
    </ligand>
</feature>
<dbReference type="GO" id="GO:0000287">
    <property type="term" value="F:magnesium ion binding"/>
    <property type="evidence" value="ECO:0007669"/>
    <property type="project" value="UniProtKB-UniRule"/>
</dbReference>
<dbReference type="EMBL" id="LT605205">
    <property type="protein sequence ID" value="SCD20593.1"/>
    <property type="molecule type" value="Genomic_DNA"/>
</dbReference>
<dbReference type="HAMAP" id="MF_00097">
    <property type="entry name" value="TMP_synthase"/>
    <property type="match status" value="1"/>
</dbReference>
<evidence type="ECO:0000256" key="1">
    <source>
        <dbReference type="ARBA" id="ARBA00003814"/>
    </source>
</evidence>
<comment type="pathway">
    <text evidence="2 10 12">Cofactor biosynthesis; thiamine diphosphate biosynthesis; thiamine phosphate from 4-amino-2-methyl-5-diphosphomethylpyrimidine and 4-methyl-5-(2-phosphoethyl)-thiazole: step 1/1.</text>
</comment>
<evidence type="ECO:0000256" key="7">
    <source>
        <dbReference type="ARBA" id="ARBA00047334"/>
    </source>
</evidence>
<comment type="cofactor">
    <cofactor evidence="10">
        <name>Mg(2+)</name>
        <dbReference type="ChEBI" id="CHEBI:18420"/>
    </cofactor>
    <text evidence="10">Binds 1 Mg(2+) ion per subunit.</text>
</comment>
<dbReference type="STRING" id="1642647.PSM36_1776"/>
<keyword evidence="15" id="KW-1185">Reference proteome</keyword>
<feature type="binding site" evidence="10">
    <location>
        <position position="166"/>
    </location>
    <ligand>
        <name>2-[(2R,5Z)-2-carboxy-4-methylthiazol-5(2H)-ylidene]ethyl phosphate</name>
        <dbReference type="ChEBI" id="CHEBI:62899"/>
    </ligand>
</feature>
<dbReference type="FunFam" id="3.20.20.70:FF:000096">
    <property type="entry name" value="Thiamine-phosphate synthase"/>
    <property type="match status" value="1"/>
</dbReference>
<evidence type="ECO:0000313" key="14">
    <source>
        <dbReference type="EMBL" id="SCD20593.1"/>
    </source>
</evidence>
<evidence type="ECO:0000313" key="15">
    <source>
        <dbReference type="Proteomes" id="UP000187464"/>
    </source>
</evidence>
<comment type="catalytic activity">
    <reaction evidence="9 10 11">
        <text>2-[(2R,5Z)-2-carboxy-4-methylthiazol-5(2H)-ylidene]ethyl phosphate + 4-amino-2-methyl-5-(diphosphooxymethyl)pyrimidine + 2 H(+) = thiamine phosphate + CO2 + diphosphate</text>
        <dbReference type="Rhea" id="RHEA:47844"/>
        <dbReference type="ChEBI" id="CHEBI:15378"/>
        <dbReference type="ChEBI" id="CHEBI:16526"/>
        <dbReference type="ChEBI" id="CHEBI:33019"/>
        <dbReference type="ChEBI" id="CHEBI:37575"/>
        <dbReference type="ChEBI" id="CHEBI:57841"/>
        <dbReference type="ChEBI" id="CHEBI:62899"/>
        <dbReference type="EC" id="2.5.1.3"/>
    </reaction>
</comment>
<dbReference type="Proteomes" id="UP000187464">
    <property type="component" value="Chromosome I"/>
</dbReference>
<comment type="catalytic activity">
    <reaction evidence="8 10 11">
        <text>2-(2-carboxy-4-methylthiazol-5-yl)ethyl phosphate + 4-amino-2-methyl-5-(diphosphooxymethyl)pyrimidine + 2 H(+) = thiamine phosphate + CO2 + diphosphate</text>
        <dbReference type="Rhea" id="RHEA:47848"/>
        <dbReference type="ChEBI" id="CHEBI:15378"/>
        <dbReference type="ChEBI" id="CHEBI:16526"/>
        <dbReference type="ChEBI" id="CHEBI:33019"/>
        <dbReference type="ChEBI" id="CHEBI:37575"/>
        <dbReference type="ChEBI" id="CHEBI:57841"/>
        <dbReference type="ChEBI" id="CHEBI:62890"/>
        <dbReference type="EC" id="2.5.1.3"/>
    </reaction>
</comment>
<keyword evidence="5 10" id="KW-0460">Magnesium</keyword>
<name>A0A1R3SWD0_9BACT</name>
<evidence type="ECO:0000256" key="9">
    <source>
        <dbReference type="ARBA" id="ARBA00047883"/>
    </source>
</evidence>
<dbReference type="PANTHER" id="PTHR20857:SF23">
    <property type="entry name" value="THIAMINE BIOSYNTHETIC BIFUNCTIONAL ENZYME"/>
    <property type="match status" value="1"/>
</dbReference>
<dbReference type="GO" id="GO:0009228">
    <property type="term" value="P:thiamine biosynthetic process"/>
    <property type="evidence" value="ECO:0007669"/>
    <property type="project" value="UniProtKB-KW"/>
</dbReference>
<dbReference type="EC" id="2.5.1.3" evidence="10"/>
<protein>
    <recommendedName>
        <fullName evidence="10">Thiamine-phosphate synthase</fullName>
        <shortName evidence="10">TP synthase</shortName>
        <shortName evidence="10">TPS</shortName>
        <ecNumber evidence="10">2.5.1.3</ecNumber>
    </recommendedName>
    <alternativeName>
        <fullName evidence="10">Thiamine-phosphate pyrophosphorylase</fullName>
        <shortName evidence="10">TMP pyrophosphorylase</shortName>
        <shortName evidence="10">TMP-PPase</shortName>
    </alternativeName>
</protein>
<dbReference type="Gene3D" id="3.20.20.70">
    <property type="entry name" value="Aldolase class I"/>
    <property type="match status" value="1"/>
</dbReference>
<evidence type="ECO:0000256" key="8">
    <source>
        <dbReference type="ARBA" id="ARBA00047851"/>
    </source>
</evidence>
<dbReference type="AlphaFoldDB" id="A0A1R3SWD0"/>
<dbReference type="GO" id="GO:0004789">
    <property type="term" value="F:thiamine-phosphate diphosphorylase activity"/>
    <property type="evidence" value="ECO:0007669"/>
    <property type="project" value="UniProtKB-UniRule"/>
</dbReference>
<dbReference type="CDD" id="cd00564">
    <property type="entry name" value="TMP_TenI"/>
    <property type="match status" value="1"/>
</dbReference>
<dbReference type="GO" id="GO:0005737">
    <property type="term" value="C:cytoplasm"/>
    <property type="evidence" value="ECO:0007669"/>
    <property type="project" value="TreeGrafter"/>
</dbReference>
<evidence type="ECO:0000256" key="5">
    <source>
        <dbReference type="ARBA" id="ARBA00022842"/>
    </source>
</evidence>
<evidence type="ECO:0000256" key="10">
    <source>
        <dbReference type="HAMAP-Rule" id="MF_00097"/>
    </source>
</evidence>
<dbReference type="KEGG" id="psac:PSM36_1776"/>
<dbReference type="SUPFAM" id="SSF51391">
    <property type="entry name" value="Thiamin phosphate synthase"/>
    <property type="match status" value="1"/>
</dbReference>
<gene>
    <name evidence="10 14" type="primary">thiE</name>
    <name evidence="14" type="ORF">PSM36_1776</name>
</gene>